<gene>
    <name evidence="2" type="ORF">P153DRAFT_353333</name>
</gene>
<name>A0A6A6ASJ3_9PLEO</name>
<dbReference type="AlphaFoldDB" id="A0A6A6ASJ3"/>
<dbReference type="GeneID" id="54406866"/>
<dbReference type="EMBL" id="ML977498">
    <property type="protein sequence ID" value="KAF2134138.1"/>
    <property type="molecule type" value="Genomic_DNA"/>
</dbReference>
<organism evidence="2 3">
    <name type="scientific">Dothidotthia symphoricarpi CBS 119687</name>
    <dbReference type="NCBI Taxonomy" id="1392245"/>
    <lineage>
        <taxon>Eukaryota</taxon>
        <taxon>Fungi</taxon>
        <taxon>Dikarya</taxon>
        <taxon>Ascomycota</taxon>
        <taxon>Pezizomycotina</taxon>
        <taxon>Dothideomycetes</taxon>
        <taxon>Pleosporomycetidae</taxon>
        <taxon>Pleosporales</taxon>
        <taxon>Dothidotthiaceae</taxon>
        <taxon>Dothidotthia</taxon>
    </lineage>
</organism>
<accession>A0A6A6ASJ3</accession>
<evidence type="ECO:0000313" key="3">
    <source>
        <dbReference type="Proteomes" id="UP000799771"/>
    </source>
</evidence>
<keyword evidence="3" id="KW-1185">Reference proteome</keyword>
<feature type="region of interest" description="Disordered" evidence="1">
    <location>
        <begin position="54"/>
        <end position="99"/>
    </location>
</feature>
<sequence length="119" mass="13334">MSADRVNRPGRGAPPREDLRKHFANSGASPAAGRGGHDMCSTWRMWRRRRFASNMASTGSVATAKRHTRHRSSSNYRQPQADKSRASKGETLSNPRDWAYVSPFTSDATLSSGHLRHRR</sequence>
<reference evidence="2" key="1">
    <citation type="journal article" date="2020" name="Stud. Mycol.">
        <title>101 Dothideomycetes genomes: a test case for predicting lifestyles and emergence of pathogens.</title>
        <authorList>
            <person name="Haridas S."/>
            <person name="Albert R."/>
            <person name="Binder M."/>
            <person name="Bloem J."/>
            <person name="Labutti K."/>
            <person name="Salamov A."/>
            <person name="Andreopoulos B."/>
            <person name="Baker S."/>
            <person name="Barry K."/>
            <person name="Bills G."/>
            <person name="Bluhm B."/>
            <person name="Cannon C."/>
            <person name="Castanera R."/>
            <person name="Culley D."/>
            <person name="Daum C."/>
            <person name="Ezra D."/>
            <person name="Gonzalez J."/>
            <person name="Henrissat B."/>
            <person name="Kuo A."/>
            <person name="Liang C."/>
            <person name="Lipzen A."/>
            <person name="Lutzoni F."/>
            <person name="Magnuson J."/>
            <person name="Mondo S."/>
            <person name="Nolan M."/>
            <person name="Ohm R."/>
            <person name="Pangilinan J."/>
            <person name="Park H.-J."/>
            <person name="Ramirez L."/>
            <person name="Alfaro M."/>
            <person name="Sun H."/>
            <person name="Tritt A."/>
            <person name="Yoshinaga Y."/>
            <person name="Zwiers L.-H."/>
            <person name="Turgeon B."/>
            <person name="Goodwin S."/>
            <person name="Spatafora J."/>
            <person name="Crous P."/>
            <person name="Grigoriev I."/>
        </authorList>
    </citation>
    <scope>NUCLEOTIDE SEQUENCE</scope>
    <source>
        <strain evidence="2">CBS 119687</strain>
    </source>
</reference>
<protein>
    <submittedName>
        <fullName evidence="2">Uncharacterized protein</fullName>
    </submittedName>
</protein>
<proteinExistence type="predicted"/>
<dbReference type="Proteomes" id="UP000799771">
    <property type="component" value="Unassembled WGS sequence"/>
</dbReference>
<evidence type="ECO:0000256" key="1">
    <source>
        <dbReference type="SAM" id="MobiDB-lite"/>
    </source>
</evidence>
<feature type="region of interest" description="Disordered" evidence="1">
    <location>
        <begin position="1"/>
        <end position="39"/>
    </location>
</feature>
<dbReference type="RefSeq" id="XP_033528525.1">
    <property type="nucleotide sequence ID" value="XM_033666434.1"/>
</dbReference>
<evidence type="ECO:0000313" key="2">
    <source>
        <dbReference type="EMBL" id="KAF2134138.1"/>
    </source>
</evidence>